<evidence type="ECO:0000313" key="3">
    <source>
        <dbReference type="EMBL" id="CAD8110269.1"/>
    </source>
</evidence>
<comment type="caution">
    <text evidence="3">The sequence shown here is derived from an EMBL/GenBank/DDBJ whole genome shotgun (WGS) entry which is preliminary data.</text>
</comment>
<dbReference type="Proteomes" id="UP000688137">
    <property type="component" value="Unassembled WGS sequence"/>
</dbReference>
<gene>
    <name evidence="3" type="ORF">PPRIM_AZ9-3.1.T1430101</name>
</gene>
<name>A0A8S1Q3P6_PARPR</name>
<protein>
    <submittedName>
        <fullName evidence="3">Uncharacterized protein</fullName>
    </submittedName>
</protein>
<sequence>MKSKIKAGNKLTLGTETDLIFNDADFCSNLADHFKQPKTVRTTHKKTKTELFYTKTPNTALYKFRQNGQLLTSSQLSLSRCPSLTKSQRKLQDRELKTKSNNVSKEYLEIKKSQTEQDIVPIQLLFEQNSFLARNHEFLIDSITELSESVKVQLLSNQYEIQRWKEEKMQSNLDSKILFIFYNTLQQLDKKIIGSIFNQQQTPAENFKLKHLSDTMEMVSEMVTLIIKQVSRMDIKLATFIEYFWKFWVVLIDVAMQWMDKSCTDYIEYQISQFKQQFEDAIQQKNITEDKLIRAEKEFKLQEQQYQRKCDSLETQILSIQQEFNEYKQAVLQMSDLKQAEKRMNAVGLKSLELENLFKQYDRQLFDYKSDFQKDFKQLGSILVQQKKLQEDLKQPHQYAQSILHIPQYVENKTLYELFINMHPFCLHFKKIELHEQDDQNDYDNQLIQFLEYLTYYDDLMQNVCVIFREWVNDNDRLNRIINHLLTQKDYTQHSLHHFYCILFGLKNNQQLSWISISNLICYFKQLKQELHQQLNEPIYLKDSNYILDLILPEEFMEIIKHHKLDSITILSLLNLLAQFMQQTEHKLWNRWKFHYKIDSDEFDQNKLDYFMQLKIYLNKGDLSIQQRNDFFDQIRHLSLMYPCLFYKHKQMISKMQTQVRRVSQKHAAQQQQKESNTRPSQMKRQSTYNGMIKSQVLRK</sequence>
<dbReference type="AlphaFoldDB" id="A0A8S1Q3P6"/>
<organism evidence="3 4">
    <name type="scientific">Paramecium primaurelia</name>
    <dbReference type="NCBI Taxonomy" id="5886"/>
    <lineage>
        <taxon>Eukaryota</taxon>
        <taxon>Sar</taxon>
        <taxon>Alveolata</taxon>
        <taxon>Ciliophora</taxon>
        <taxon>Intramacronucleata</taxon>
        <taxon>Oligohymenophorea</taxon>
        <taxon>Peniculida</taxon>
        <taxon>Parameciidae</taxon>
        <taxon>Paramecium</taxon>
    </lineage>
</organism>
<accession>A0A8S1Q3P6</accession>
<feature type="compositionally biased region" description="Polar residues" evidence="2">
    <location>
        <begin position="663"/>
        <end position="690"/>
    </location>
</feature>
<feature type="region of interest" description="Disordered" evidence="2">
    <location>
        <begin position="663"/>
        <end position="700"/>
    </location>
</feature>
<proteinExistence type="predicted"/>
<keyword evidence="4" id="KW-1185">Reference proteome</keyword>
<dbReference type="OMA" id="MEMVSEM"/>
<evidence type="ECO:0000256" key="1">
    <source>
        <dbReference type="SAM" id="Coils"/>
    </source>
</evidence>
<reference evidence="3" key="1">
    <citation type="submission" date="2021-01" db="EMBL/GenBank/DDBJ databases">
        <authorList>
            <consortium name="Genoscope - CEA"/>
            <person name="William W."/>
        </authorList>
    </citation>
    <scope>NUCLEOTIDE SEQUENCE</scope>
</reference>
<evidence type="ECO:0000256" key="2">
    <source>
        <dbReference type="SAM" id="MobiDB-lite"/>
    </source>
</evidence>
<dbReference type="EMBL" id="CAJJDM010000147">
    <property type="protein sequence ID" value="CAD8110269.1"/>
    <property type="molecule type" value="Genomic_DNA"/>
</dbReference>
<feature type="coiled-coil region" evidence="1">
    <location>
        <begin position="271"/>
        <end position="340"/>
    </location>
</feature>
<keyword evidence="1" id="KW-0175">Coiled coil</keyword>
<evidence type="ECO:0000313" key="4">
    <source>
        <dbReference type="Proteomes" id="UP000688137"/>
    </source>
</evidence>